<feature type="domain" description="NTR" evidence="8">
    <location>
        <begin position="147"/>
        <end position="278"/>
    </location>
</feature>
<organism evidence="11">
    <name type="scientific">Gasterosteus aculeatus</name>
    <name type="common">Three-spined stickleback</name>
    <dbReference type="NCBI Taxonomy" id="69293"/>
    <lineage>
        <taxon>Eukaryota</taxon>
        <taxon>Metazoa</taxon>
        <taxon>Chordata</taxon>
        <taxon>Craniata</taxon>
        <taxon>Vertebrata</taxon>
        <taxon>Euteleostomi</taxon>
        <taxon>Actinopterygii</taxon>
        <taxon>Neopterygii</taxon>
        <taxon>Teleostei</taxon>
        <taxon>Neoteleostei</taxon>
        <taxon>Acanthomorphata</taxon>
        <taxon>Eupercaria</taxon>
        <taxon>Perciformes</taxon>
        <taxon>Cottioidei</taxon>
        <taxon>Gasterosteales</taxon>
        <taxon>Gasterosteidae</taxon>
        <taxon>Gasterosteus</taxon>
    </lineage>
</organism>
<dbReference type="SUPFAM" id="SSF100895">
    <property type="entry name" value="Kazal-type serine protease inhibitors"/>
    <property type="match status" value="1"/>
</dbReference>
<dbReference type="GO" id="GO:0004867">
    <property type="term" value="F:serine-type endopeptidase inhibitor activity"/>
    <property type="evidence" value="ECO:0007669"/>
    <property type="project" value="UniProtKB-KW"/>
</dbReference>
<dbReference type="Ensembl" id="ENSGACT00000007812.1">
    <property type="protein sequence ID" value="ENSGACP00000007793.1"/>
    <property type="gene ID" value="ENSGACG00000005897.1"/>
</dbReference>
<dbReference type="InterPro" id="IPR001134">
    <property type="entry name" value="Netrin_domain"/>
</dbReference>
<dbReference type="SUPFAM" id="SSF50242">
    <property type="entry name" value="TIMP-like"/>
    <property type="match status" value="1"/>
</dbReference>
<evidence type="ECO:0000256" key="2">
    <source>
        <dbReference type="ARBA" id="ARBA00005743"/>
    </source>
</evidence>
<dbReference type="FunFam" id="3.30.60.30:FF:000014">
    <property type="entry name" value="WAP, Kazal, immunoglobulin, Kunitz and NTR domain-containing protein 2"/>
    <property type="match status" value="1"/>
</dbReference>
<evidence type="ECO:0000259" key="10">
    <source>
        <dbReference type="PROSITE" id="PS51465"/>
    </source>
</evidence>
<name>G3NR27_GASAC</name>
<accession>G3NR27</accession>
<evidence type="ECO:0000256" key="5">
    <source>
        <dbReference type="ARBA" id="ARBA00022729"/>
    </source>
</evidence>
<dbReference type="AlphaFoldDB" id="G3NR27"/>
<evidence type="ECO:0000256" key="4">
    <source>
        <dbReference type="ARBA" id="ARBA00022690"/>
    </source>
</evidence>
<keyword evidence="5" id="KW-0732">Signal</keyword>
<dbReference type="GO" id="GO:0007179">
    <property type="term" value="P:transforming growth factor beta receptor signaling pathway"/>
    <property type="evidence" value="ECO:0007669"/>
    <property type="project" value="TreeGrafter"/>
</dbReference>
<dbReference type="InterPro" id="IPR020901">
    <property type="entry name" value="Prtase_inh_Kunz-CS"/>
</dbReference>
<comment type="similarity">
    <text evidence="2">Belongs to the WFIKKN family.</text>
</comment>
<keyword evidence="3" id="KW-0964">Secreted</keyword>
<dbReference type="SUPFAM" id="SSF57362">
    <property type="entry name" value="BPTI-like"/>
    <property type="match status" value="1"/>
</dbReference>
<dbReference type="InterPro" id="IPR002223">
    <property type="entry name" value="Kunitz_BPTI"/>
</dbReference>
<dbReference type="InterPro" id="IPR036058">
    <property type="entry name" value="Kazal_dom_sf"/>
</dbReference>
<evidence type="ECO:0000256" key="6">
    <source>
        <dbReference type="ARBA" id="ARBA00022900"/>
    </source>
</evidence>
<keyword evidence="7" id="KW-1015">Disulfide bond</keyword>
<dbReference type="PRINTS" id="PR00759">
    <property type="entry name" value="BASICPTASE"/>
</dbReference>
<dbReference type="InterPro" id="IPR008993">
    <property type="entry name" value="TIMP-like_OB-fold"/>
</dbReference>
<dbReference type="SMART" id="SM00131">
    <property type="entry name" value="KU"/>
    <property type="match status" value="1"/>
</dbReference>
<dbReference type="Gene3D" id="4.10.410.10">
    <property type="entry name" value="Pancreatic trypsin inhibitor Kunitz domain"/>
    <property type="match status" value="1"/>
</dbReference>
<dbReference type="Pfam" id="PF00014">
    <property type="entry name" value="Kunitz_BPTI"/>
    <property type="match status" value="1"/>
</dbReference>
<dbReference type="PROSITE" id="PS50279">
    <property type="entry name" value="BPTI_KUNITZ_2"/>
    <property type="match status" value="1"/>
</dbReference>
<dbReference type="GO" id="GO:0005615">
    <property type="term" value="C:extracellular space"/>
    <property type="evidence" value="ECO:0007669"/>
    <property type="project" value="TreeGrafter"/>
</dbReference>
<dbReference type="InterPro" id="IPR002350">
    <property type="entry name" value="Kazal_dom"/>
</dbReference>
<evidence type="ECO:0000256" key="1">
    <source>
        <dbReference type="ARBA" id="ARBA00004613"/>
    </source>
</evidence>
<proteinExistence type="inferred from homology"/>
<dbReference type="Gene3D" id="2.40.50.120">
    <property type="match status" value="1"/>
</dbReference>
<comment type="subcellular location">
    <subcellularLocation>
        <location evidence="1">Secreted</location>
    </subcellularLocation>
</comment>
<dbReference type="CDD" id="cd22606">
    <property type="entry name" value="Kunitz_WFIKKN_2-like"/>
    <property type="match status" value="1"/>
</dbReference>
<evidence type="ECO:0000256" key="7">
    <source>
        <dbReference type="ARBA" id="ARBA00023157"/>
    </source>
</evidence>
<dbReference type="GO" id="GO:0050431">
    <property type="term" value="F:transforming growth factor beta binding"/>
    <property type="evidence" value="ECO:0007669"/>
    <property type="project" value="TreeGrafter"/>
</dbReference>
<dbReference type="InterPro" id="IPR036880">
    <property type="entry name" value="Kunitz_BPTI_sf"/>
</dbReference>
<dbReference type="PROSITE" id="PS50189">
    <property type="entry name" value="NTR"/>
    <property type="match status" value="1"/>
</dbReference>
<dbReference type="PROSITE" id="PS51465">
    <property type="entry name" value="KAZAL_2"/>
    <property type="match status" value="1"/>
</dbReference>
<evidence type="ECO:0000259" key="8">
    <source>
        <dbReference type="PROSITE" id="PS50189"/>
    </source>
</evidence>
<feature type="domain" description="BPTI/Kunitz inhibitor" evidence="9">
    <location>
        <begin position="97"/>
        <end position="147"/>
    </location>
</feature>
<sequence>LDGNKAPMGIPKEATCTSFTCTQQGSECDIWDGQPVCKCRDRCEREPHFTCASDGMTYYNNCFSFTQCHIDKQKPWKVFETYQGCMQCCGPEISGPCGLPSLQGPCKAYEPRWAYSSTLQQCQPFIYGGCDGNDNNFESKDVCEETCPYSKIHHCKACKVRGKMVMSFCQSDFVVLGRMTELTEEKDSGHALVTVEEILKDQKMGLRFFGKEPLEVTFFNIDWNCPCPNITAAAGEGQVIIMGNVSAGMAVLQPESYVGSSSPRRVRKLREVISKNTCDVLKAITNSP</sequence>
<keyword evidence="4" id="KW-0646">Protease inhibitor</keyword>
<dbReference type="FunFam" id="4.10.410.10:FF:000002">
    <property type="entry name" value="WAP, follistatin/kazal, immunoglobulin, kunitz and netrin domain-containing 2"/>
    <property type="match status" value="1"/>
</dbReference>
<dbReference type="PANTHER" id="PTHR45938">
    <property type="entry name" value="ACP24A4-RELATED"/>
    <property type="match status" value="1"/>
</dbReference>
<feature type="domain" description="Kazal-like" evidence="10">
    <location>
        <begin position="31"/>
        <end position="87"/>
    </location>
</feature>
<dbReference type="PANTHER" id="PTHR45938:SF7">
    <property type="entry name" value="WAP, KAZAL, IMMUNOGLOBULIN, KUNITZ AND NTR DOMAIN-CONTAINING PROTEIN 2"/>
    <property type="match status" value="1"/>
</dbReference>
<reference evidence="11" key="1">
    <citation type="submission" date="2006-01" db="EMBL/GenBank/DDBJ databases">
        <authorList>
            <person name="Lindblad-Toh K."/>
            <person name="Mauceli E."/>
            <person name="Grabherr M."/>
            <person name="Chang J.L."/>
            <person name="Lander E.S."/>
        </authorList>
    </citation>
    <scope>NUCLEOTIDE SEQUENCE [LARGE SCALE GENOMIC DNA]</scope>
</reference>
<dbReference type="PROSITE" id="PS00280">
    <property type="entry name" value="BPTI_KUNITZ_1"/>
    <property type="match status" value="1"/>
</dbReference>
<dbReference type="Pfam" id="PF01759">
    <property type="entry name" value="NTR"/>
    <property type="match status" value="1"/>
</dbReference>
<evidence type="ECO:0000313" key="11">
    <source>
        <dbReference type="Ensembl" id="ENSGACP00000007793.1"/>
    </source>
</evidence>
<protein>
    <submittedName>
        <fullName evidence="11">WAP, follistatin/kazal, immunoglobulin, kunitz and netrin domain containing 2b</fullName>
    </submittedName>
</protein>
<keyword evidence="6" id="KW-0722">Serine protease inhibitor</keyword>
<reference evidence="11" key="2">
    <citation type="submission" date="2024-04" db="UniProtKB">
        <authorList>
            <consortium name="Ensembl"/>
        </authorList>
    </citation>
    <scope>IDENTIFICATION</scope>
</reference>
<dbReference type="InterPro" id="IPR018933">
    <property type="entry name" value="Netrin_module_non-TIMP"/>
</dbReference>
<evidence type="ECO:0000256" key="3">
    <source>
        <dbReference type="ARBA" id="ARBA00022525"/>
    </source>
</evidence>
<evidence type="ECO:0000259" key="9">
    <source>
        <dbReference type="PROSITE" id="PS50279"/>
    </source>
</evidence>
<dbReference type="GO" id="GO:0048019">
    <property type="term" value="F:receptor antagonist activity"/>
    <property type="evidence" value="ECO:0007669"/>
    <property type="project" value="TreeGrafter"/>
</dbReference>